<dbReference type="PANTHER" id="PTHR46233">
    <property type="entry name" value="HYDROXYACYLGLUTATHIONE HYDROLASE GLOC"/>
    <property type="match status" value="1"/>
</dbReference>
<dbReference type="CDD" id="cd06262">
    <property type="entry name" value="metallo-hydrolase-like_MBL-fold"/>
    <property type="match status" value="1"/>
</dbReference>
<dbReference type="SUPFAM" id="SSF56281">
    <property type="entry name" value="Metallo-hydrolase/oxidoreductase"/>
    <property type="match status" value="1"/>
</dbReference>
<dbReference type="RefSeq" id="WP_044358947.1">
    <property type="nucleotide sequence ID" value="NZ_JXWY01000009.1"/>
</dbReference>
<dbReference type="EMBL" id="JXWY01000009">
    <property type="protein sequence ID" value="KIX91582.1"/>
    <property type="molecule type" value="Genomic_DNA"/>
</dbReference>
<reference evidence="6 8" key="1">
    <citation type="submission" date="2015-01" db="EMBL/GenBank/DDBJ databases">
        <authorList>
            <person name="Guo J."/>
        </authorList>
    </citation>
    <scope>NUCLEOTIDE SEQUENCE [LARGE SCALE GENOMIC DNA]</scope>
    <source>
        <strain evidence="6 8">DSM 22147</strain>
    </source>
</reference>
<name>A0A0D6XSK6_9STAP</name>
<sequence>MKLSYLTLGFVETNTYFIENDTELLLVDPAGEADKILAEISAINKPLIGILLTHAHFDHIAALDAVLEKYHVPVYIHPEEVDFLTDPHKNGSAKFRAHGLPIITSQAQPELLEEGAFQIGSFSMNVLHTPGHSPGSLSYVFDDFAVVGDTLFNNGIGRTDLYRGDYETLIDSIKDKLFDLDETLPIYPGHGPSTTVEAEYLNPFLNG</sequence>
<gene>
    <name evidence="7" type="ORF">NCTC13832_01225</name>
    <name evidence="6" type="ORF">TP70_01975</name>
</gene>
<protein>
    <submittedName>
        <fullName evidence="6">Hydroxyacylglutathione hydrolase</fullName>
    </submittedName>
    <submittedName>
        <fullName evidence="7">Metallo-beta-lactamase superfamily protein</fullName>
    </submittedName>
</protein>
<evidence type="ECO:0000313" key="8">
    <source>
        <dbReference type="Proteomes" id="UP000032366"/>
    </source>
</evidence>
<evidence type="ECO:0000256" key="2">
    <source>
        <dbReference type="ARBA" id="ARBA00022723"/>
    </source>
</evidence>
<dbReference type="PANTHER" id="PTHR46233:SF3">
    <property type="entry name" value="HYDROXYACYLGLUTATHIONE HYDROLASE GLOC"/>
    <property type="match status" value="1"/>
</dbReference>
<feature type="domain" description="Metallo-beta-lactamase" evidence="5">
    <location>
        <begin position="12"/>
        <end position="190"/>
    </location>
</feature>
<dbReference type="Proteomes" id="UP000032366">
    <property type="component" value="Unassembled WGS sequence"/>
</dbReference>
<dbReference type="InterPro" id="IPR036866">
    <property type="entry name" value="RibonucZ/Hydroxyglut_hydro"/>
</dbReference>
<dbReference type="InterPro" id="IPR051453">
    <property type="entry name" value="MBL_Glyoxalase_II"/>
</dbReference>
<dbReference type="Pfam" id="PF00753">
    <property type="entry name" value="Lactamase_B"/>
    <property type="match status" value="1"/>
</dbReference>
<evidence type="ECO:0000256" key="1">
    <source>
        <dbReference type="ARBA" id="ARBA00001947"/>
    </source>
</evidence>
<evidence type="ECO:0000256" key="4">
    <source>
        <dbReference type="ARBA" id="ARBA00022833"/>
    </source>
</evidence>
<keyword evidence="3 6" id="KW-0378">Hydrolase</keyword>
<keyword evidence="2" id="KW-0479">Metal-binding</keyword>
<dbReference type="Gene3D" id="3.60.15.10">
    <property type="entry name" value="Ribonuclease Z/Hydroxyacylglutathione hydrolase-like"/>
    <property type="match status" value="1"/>
</dbReference>
<dbReference type="GO" id="GO:0016787">
    <property type="term" value="F:hydrolase activity"/>
    <property type="evidence" value="ECO:0007669"/>
    <property type="project" value="UniProtKB-KW"/>
</dbReference>
<dbReference type="InterPro" id="IPR001279">
    <property type="entry name" value="Metallo-B-lactamas"/>
</dbReference>
<evidence type="ECO:0000259" key="5">
    <source>
        <dbReference type="SMART" id="SM00849"/>
    </source>
</evidence>
<dbReference type="STRING" id="569857.TP70_01975"/>
<evidence type="ECO:0000313" key="9">
    <source>
        <dbReference type="Proteomes" id="UP000254100"/>
    </source>
</evidence>
<dbReference type="AlphaFoldDB" id="A0A0D6XSK6"/>
<dbReference type="SMART" id="SM00849">
    <property type="entry name" value="Lactamase_B"/>
    <property type="match status" value="1"/>
</dbReference>
<evidence type="ECO:0000313" key="6">
    <source>
        <dbReference type="EMBL" id="KIX91582.1"/>
    </source>
</evidence>
<proteinExistence type="predicted"/>
<evidence type="ECO:0000313" key="7">
    <source>
        <dbReference type="EMBL" id="SUM57543.1"/>
    </source>
</evidence>
<dbReference type="OrthoDB" id="9802248at2"/>
<dbReference type="EMBL" id="UHDT01000001">
    <property type="protein sequence ID" value="SUM57543.1"/>
    <property type="molecule type" value="Genomic_DNA"/>
</dbReference>
<evidence type="ECO:0000256" key="3">
    <source>
        <dbReference type="ARBA" id="ARBA00022801"/>
    </source>
</evidence>
<keyword evidence="4" id="KW-0862">Zinc</keyword>
<dbReference type="Proteomes" id="UP000254100">
    <property type="component" value="Unassembled WGS sequence"/>
</dbReference>
<dbReference type="GO" id="GO:0046872">
    <property type="term" value="F:metal ion binding"/>
    <property type="evidence" value="ECO:0007669"/>
    <property type="project" value="UniProtKB-KW"/>
</dbReference>
<reference evidence="7 9" key="2">
    <citation type="submission" date="2018-06" db="EMBL/GenBank/DDBJ databases">
        <authorList>
            <consortium name="Pathogen Informatics"/>
            <person name="Doyle S."/>
        </authorList>
    </citation>
    <scope>NUCLEOTIDE SEQUENCE [LARGE SCALE GENOMIC DNA]</scope>
    <source>
        <strain evidence="7 9">NCTC13832</strain>
    </source>
</reference>
<keyword evidence="8" id="KW-1185">Reference proteome</keyword>
<comment type="cofactor">
    <cofactor evidence="1">
        <name>Zn(2+)</name>
        <dbReference type="ChEBI" id="CHEBI:29105"/>
    </cofactor>
</comment>
<organism evidence="7 9">
    <name type="scientific">Staphylococcus microti</name>
    <dbReference type="NCBI Taxonomy" id="569857"/>
    <lineage>
        <taxon>Bacteria</taxon>
        <taxon>Bacillati</taxon>
        <taxon>Bacillota</taxon>
        <taxon>Bacilli</taxon>
        <taxon>Bacillales</taxon>
        <taxon>Staphylococcaceae</taxon>
        <taxon>Staphylococcus</taxon>
    </lineage>
</organism>
<accession>A0A0D6XSK6</accession>